<feature type="domain" description="HTH-like" evidence="1">
    <location>
        <begin position="47"/>
        <end position="103"/>
    </location>
</feature>
<gene>
    <name evidence="2" type="ORF">J2S35_000305</name>
</gene>
<dbReference type="Proteomes" id="UP001247307">
    <property type="component" value="Unassembled WGS sequence"/>
</dbReference>
<dbReference type="AlphaFoldDB" id="A0AAE3YFR3"/>
<protein>
    <recommendedName>
        <fullName evidence="1">HTH-like domain-containing protein</fullName>
    </recommendedName>
</protein>
<name>A0AAE3YFR3_9MICC</name>
<dbReference type="Pfam" id="PF13276">
    <property type="entry name" value="HTH_21"/>
    <property type="match status" value="1"/>
</dbReference>
<organism evidence="2 3">
    <name type="scientific">Falsarthrobacter nasiphocae</name>
    <dbReference type="NCBI Taxonomy" id="189863"/>
    <lineage>
        <taxon>Bacteria</taxon>
        <taxon>Bacillati</taxon>
        <taxon>Actinomycetota</taxon>
        <taxon>Actinomycetes</taxon>
        <taxon>Micrococcales</taxon>
        <taxon>Micrococcaceae</taxon>
        <taxon>Falsarthrobacter</taxon>
    </lineage>
</organism>
<reference evidence="2" key="1">
    <citation type="submission" date="2023-07" db="EMBL/GenBank/DDBJ databases">
        <title>Sequencing the genomes of 1000 actinobacteria strains.</title>
        <authorList>
            <person name="Klenk H.-P."/>
        </authorList>
    </citation>
    <scope>NUCLEOTIDE SEQUENCE</scope>
    <source>
        <strain evidence="2">DSM 13988</strain>
    </source>
</reference>
<proteinExistence type="predicted"/>
<accession>A0AAE3YFR3</accession>
<evidence type="ECO:0000313" key="3">
    <source>
        <dbReference type="Proteomes" id="UP001247307"/>
    </source>
</evidence>
<sequence length="114" mass="13135">MRFIDTHRDQFGVWAICRVLRARECGVITSRGYRAAKTRPVCDRALRDELLTAEIQRVHAANYSVYGVRKMYQAMRREGWNVGLERVARLMRAAGLQGVRRGAQARDDDMLPRA</sequence>
<evidence type="ECO:0000259" key="1">
    <source>
        <dbReference type="Pfam" id="PF13276"/>
    </source>
</evidence>
<evidence type="ECO:0000313" key="2">
    <source>
        <dbReference type="EMBL" id="MDR6891365.1"/>
    </source>
</evidence>
<comment type="caution">
    <text evidence="2">The sequence shown here is derived from an EMBL/GenBank/DDBJ whole genome shotgun (WGS) entry which is preliminary data.</text>
</comment>
<dbReference type="InterPro" id="IPR025948">
    <property type="entry name" value="HTH-like_dom"/>
</dbReference>
<dbReference type="EMBL" id="JAVDUI010000001">
    <property type="protein sequence ID" value="MDR6891365.1"/>
    <property type="molecule type" value="Genomic_DNA"/>
</dbReference>
<keyword evidence="3" id="KW-1185">Reference proteome</keyword>